<dbReference type="OrthoDB" id="3194672at2"/>
<sequence>MVRKLAVQPLLFASPVYWPDRNELDTAGKTLAGMLEAMDAPTSLMRPARIVAGDAGLDDALSSLGGALPLLVPLSGGVQKRMLAAADAASESLLWSFFPNDGIYGEKERETVLRIVSRNALPAVADVWGTIRGRGGRVTKVYHGDSWLAAAKDLAAAHRVRNTRILLVGYTQEWVVSASVDTRKMERMLGISSVHIGLEELFAEFEACRKDSAPASLAREFAQGARACLEPNIEQIEHAFRMYRALKNLLARYGCNALAISCFSLAKTLGVTACVALSMLNDEPETVAACEGDLDAAVSMAVGKAVTGIPVFMGNPVYNLDNTLDIVHCTSPRKLVSGNNQPYEIRSHHETGLSVSQRVEVEGTLDATIFRVGGEFRKAVLFEAPLLSNPRLDTCRTQFRFGLKSWEACFDAMLGCHHMVVFGRHGDALARFMKDRLGMDVALL</sequence>
<evidence type="ECO:0000256" key="1">
    <source>
        <dbReference type="ARBA" id="ARBA00023235"/>
    </source>
</evidence>
<dbReference type="SUPFAM" id="SSF53743">
    <property type="entry name" value="FucI/AraA N-terminal and middle domains"/>
    <property type="match status" value="1"/>
</dbReference>
<dbReference type="InterPro" id="IPR009015">
    <property type="entry name" value="Fucose_isomerase_N/cen_sf"/>
</dbReference>
<accession>A0A4R8MGM7</accession>
<dbReference type="RefSeq" id="WP_133955893.1">
    <property type="nucleotide sequence ID" value="NZ_SORI01000002.1"/>
</dbReference>
<dbReference type="PANTHER" id="PTHR36120:SF2">
    <property type="entry name" value="FUCOSE ISOMERASE"/>
    <property type="match status" value="1"/>
</dbReference>
<dbReference type="GO" id="GO:0005996">
    <property type="term" value="P:monosaccharide metabolic process"/>
    <property type="evidence" value="ECO:0007669"/>
    <property type="project" value="InterPro"/>
</dbReference>
<reference evidence="3 4" key="1">
    <citation type="submission" date="2019-03" db="EMBL/GenBank/DDBJ databases">
        <title>Genomic Encyclopedia of Type Strains, Phase IV (KMG-IV): sequencing the most valuable type-strain genomes for metagenomic binning, comparative biology and taxonomic classification.</title>
        <authorList>
            <person name="Goeker M."/>
        </authorList>
    </citation>
    <scope>NUCLEOTIDE SEQUENCE [LARGE SCALE GENOMIC DNA]</scope>
    <source>
        <strain evidence="3 4">DSM 25964</strain>
    </source>
</reference>
<gene>
    <name evidence="3" type="ORF">C8D99_10256</name>
</gene>
<comment type="caution">
    <text evidence="3">The sequence shown here is derived from an EMBL/GenBank/DDBJ whole genome shotgun (WGS) entry which is preliminary data.</text>
</comment>
<proteinExistence type="predicted"/>
<keyword evidence="2" id="KW-0119">Carbohydrate metabolism</keyword>
<protein>
    <submittedName>
        <fullName evidence="3">L-fucose isomerase-like protein</fullName>
    </submittedName>
</protein>
<organism evidence="3 4">
    <name type="scientific">Aminivibrio pyruvatiphilus</name>
    <dbReference type="NCBI Taxonomy" id="1005740"/>
    <lineage>
        <taxon>Bacteria</taxon>
        <taxon>Thermotogati</taxon>
        <taxon>Synergistota</taxon>
        <taxon>Synergistia</taxon>
        <taxon>Synergistales</taxon>
        <taxon>Aminobacteriaceae</taxon>
        <taxon>Aminivibrio</taxon>
    </lineage>
</organism>
<dbReference type="AlphaFoldDB" id="A0A4R8MGM7"/>
<dbReference type="GO" id="GO:0016861">
    <property type="term" value="F:intramolecular oxidoreductase activity, interconverting aldoses and ketoses"/>
    <property type="evidence" value="ECO:0007669"/>
    <property type="project" value="InterPro"/>
</dbReference>
<name>A0A4R8MGM7_9BACT</name>
<dbReference type="Proteomes" id="UP000295066">
    <property type="component" value="Unassembled WGS sequence"/>
</dbReference>
<keyword evidence="1 3" id="KW-0413">Isomerase</keyword>
<dbReference type="EMBL" id="SORI01000002">
    <property type="protein sequence ID" value="TDY63075.1"/>
    <property type="molecule type" value="Genomic_DNA"/>
</dbReference>
<evidence type="ECO:0000256" key="2">
    <source>
        <dbReference type="ARBA" id="ARBA00023277"/>
    </source>
</evidence>
<keyword evidence="4" id="KW-1185">Reference proteome</keyword>
<dbReference type="PANTHER" id="PTHR36120">
    <property type="entry name" value="FUCOSE ISOMERASE"/>
    <property type="match status" value="1"/>
</dbReference>
<evidence type="ECO:0000313" key="4">
    <source>
        <dbReference type="Proteomes" id="UP000295066"/>
    </source>
</evidence>
<evidence type="ECO:0000313" key="3">
    <source>
        <dbReference type="EMBL" id="TDY63075.1"/>
    </source>
</evidence>
<dbReference type="GO" id="GO:0005737">
    <property type="term" value="C:cytoplasm"/>
    <property type="evidence" value="ECO:0007669"/>
    <property type="project" value="InterPro"/>
</dbReference>